<dbReference type="SUPFAM" id="SSF52172">
    <property type="entry name" value="CheY-like"/>
    <property type="match status" value="1"/>
</dbReference>
<evidence type="ECO:0000256" key="3">
    <source>
        <dbReference type="ARBA" id="ARBA00023163"/>
    </source>
</evidence>
<dbReference type="PROSITE" id="PS50043">
    <property type="entry name" value="HTH_LUXR_2"/>
    <property type="match status" value="1"/>
</dbReference>
<dbReference type="CDD" id="cd06170">
    <property type="entry name" value="LuxR_C_like"/>
    <property type="match status" value="1"/>
</dbReference>
<dbReference type="PRINTS" id="PR00038">
    <property type="entry name" value="HTHLUXR"/>
</dbReference>
<evidence type="ECO:0000259" key="6">
    <source>
        <dbReference type="PROSITE" id="PS50110"/>
    </source>
</evidence>
<dbReference type="RefSeq" id="WP_169257373.1">
    <property type="nucleotide sequence ID" value="NZ_WTVN01000032.1"/>
</dbReference>
<evidence type="ECO:0000259" key="5">
    <source>
        <dbReference type="PROSITE" id="PS50043"/>
    </source>
</evidence>
<dbReference type="Gene3D" id="3.40.50.2300">
    <property type="match status" value="1"/>
</dbReference>
<comment type="caution">
    <text evidence="7">The sequence shown here is derived from an EMBL/GenBank/DDBJ whole genome shotgun (WGS) entry which is preliminary data.</text>
</comment>
<protein>
    <submittedName>
        <fullName evidence="7">Response regulator</fullName>
    </submittedName>
</protein>
<dbReference type="InterPro" id="IPR016032">
    <property type="entry name" value="Sig_transdc_resp-reg_C-effctor"/>
</dbReference>
<evidence type="ECO:0000313" key="8">
    <source>
        <dbReference type="Proteomes" id="UP000623795"/>
    </source>
</evidence>
<dbReference type="InterPro" id="IPR011006">
    <property type="entry name" value="CheY-like_superfamily"/>
</dbReference>
<feature type="modified residue" description="4-aspartylphosphate" evidence="4">
    <location>
        <position position="55"/>
    </location>
</feature>
<dbReference type="PANTHER" id="PTHR44688:SF16">
    <property type="entry name" value="DNA-BINDING TRANSCRIPTIONAL ACTIVATOR DEVR_DOSR"/>
    <property type="match status" value="1"/>
</dbReference>
<dbReference type="InterPro" id="IPR001789">
    <property type="entry name" value="Sig_transdc_resp-reg_receiver"/>
</dbReference>
<dbReference type="SMART" id="SM00448">
    <property type="entry name" value="REC"/>
    <property type="match status" value="1"/>
</dbReference>
<accession>A0ABX1Q4S9</accession>
<evidence type="ECO:0000256" key="2">
    <source>
        <dbReference type="ARBA" id="ARBA00023125"/>
    </source>
</evidence>
<dbReference type="PROSITE" id="PS50110">
    <property type="entry name" value="RESPONSE_REGULATORY"/>
    <property type="match status" value="1"/>
</dbReference>
<sequence>MSGEQSVAIVDDDDFFRKALERVFRSAGFRVESFASPETFLASYIPKEEACLILDLRMPRIGGLELLDRLKDRGIDVPVIIYSGNADVPVAVQAMQAGAFAVIQKPLSSELLISQVRMAIAETRPRRARRLQVAAARAKLGLLTERELEVARYLAEGLSSPEMADVLSISPRTVDAHRTNLFRKLEIKSIAALARLFVLDELGDS</sequence>
<dbReference type="Pfam" id="PF00072">
    <property type="entry name" value="Response_reg"/>
    <property type="match status" value="1"/>
</dbReference>
<proteinExistence type="predicted"/>
<keyword evidence="1" id="KW-0805">Transcription regulation</keyword>
<keyword evidence="3" id="KW-0804">Transcription</keyword>
<dbReference type="InterPro" id="IPR000792">
    <property type="entry name" value="Tscrpt_reg_LuxR_C"/>
</dbReference>
<dbReference type="Gene3D" id="1.10.10.10">
    <property type="entry name" value="Winged helix-like DNA-binding domain superfamily/Winged helix DNA-binding domain"/>
    <property type="match status" value="1"/>
</dbReference>
<keyword evidence="4" id="KW-0597">Phosphoprotein</keyword>
<evidence type="ECO:0000313" key="7">
    <source>
        <dbReference type="EMBL" id="NMG45534.1"/>
    </source>
</evidence>
<keyword evidence="2" id="KW-0238">DNA-binding</keyword>
<keyword evidence="8" id="KW-1185">Reference proteome</keyword>
<dbReference type="Proteomes" id="UP000623795">
    <property type="component" value="Unassembled WGS sequence"/>
</dbReference>
<dbReference type="EMBL" id="WTVN01000032">
    <property type="protein sequence ID" value="NMG45534.1"/>
    <property type="molecule type" value="Genomic_DNA"/>
</dbReference>
<dbReference type="InterPro" id="IPR036388">
    <property type="entry name" value="WH-like_DNA-bd_sf"/>
</dbReference>
<dbReference type="Pfam" id="PF00196">
    <property type="entry name" value="GerE"/>
    <property type="match status" value="1"/>
</dbReference>
<evidence type="ECO:0000256" key="4">
    <source>
        <dbReference type="PROSITE-ProRule" id="PRU00169"/>
    </source>
</evidence>
<gene>
    <name evidence="7" type="ORF">GPA22_17610</name>
</gene>
<dbReference type="SMART" id="SM00421">
    <property type="entry name" value="HTH_LUXR"/>
    <property type="match status" value="1"/>
</dbReference>
<organism evidence="7 8">
    <name type="scientific">Aromatoleum toluvorans</name>
    <dbReference type="NCBI Taxonomy" id="92002"/>
    <lineage>
        <taxon>Bacteria</taxon>
        <taxon>Pseudomonadati</taxon>
        <taxon>Pseudomonadota</taxon>
        <taxon>Betaproteobacteria</taxon>
        <taxon>Rhodocyclales</taxon>
        <taxon>Rhodocyclaceae</taxon>
        <taxon>Aromatoleum</taxon>
    </lineage>
</organism>
<reference evidence="7 8" key="1">
    <citation type="submission" date="2019-12" db="EMBL/GenBank/DDBJ databases">
        <title>Comparative genomics gives insights into the taxonomy of the Azoarcus-Aromatoleum group and reveals separate origins of nif in the plant-associated Azoarcus and non-plant-associated Aromatoleum sub-groups.</title>
        <authorList>
            <person name="Lafos M."/>
            <person name="Maluk M."/>
            <person name="Batista M."/>
            <person name="Junghare M."/>
            <person name="Carmona M."/>
            <person name="Faoro H."/>
            <person name="Cruz L.M."/>
            <person name="Battistoni F."/>
            <person name="De Souza E."/>
            <person name="Pedrosa F."/>
            <person name="Chen W.-M."/>
            <person name="Poole P.S."/>
            <person name="Dixon R.A."/>
            <person name="James E.K."/>
        </authorList>
    </citation>
    <scope>NUCLEOTIDE SEQUENCE [LARGE SCALE GENOMIC DNA]</scope>
    <source>
        <strain evidence="7 8">Td21</strain>
    </source>
</reference>
<feature type="domain" description="HTH luxR-type" evidence="5">
    <location>
        <begin position="136"/>
        <end position="201"/>
    </location>
</feature>
<evidence type="ECO:0000256" key="1">
    <source>
        <dbReference type="ARBA" id="ARBA00023015"/>
    </source>
</evidence>
<dbReference type="SUPFAM" id="SSF46894">
    <property type="entry name" value="C-terminal effector domain of the bipartite response regulators"/>
    <property type="match status" value="1"/>
</dbReference>
<dbReference type="PANTHER" id="PTHR44688">
    <property type="entry name" value="DNA-BINDING TRANSCRIPTIONAL ACTIVATOR DEVR_DOSR"/>
    <property type="match status" value="1"/>
</dbReference>
<name>A0ABX1Q4S9_9RHOO</name>
<feature type="domain" description="Response regulatory" evidence="6">
    <location>
        <begin position="6"/>
        <end position="120"/>
    </location>
</feature>